<dbReference type="EMBL" id="KV744942">
    <property type="protein sequence ID" value="OCK80865.1"/>
    <property type="molecule type" value="Genomic_DNA"/>
</dbReference>
<accession>A0A8E2EBP6</accession>
<protein>
    <submittedName>
        <fullName evidence="1">Uncharacterized protein</fullName>
    </submittedName>
</protein>
<sequence length="148" mass="16431">MAENYNIPFNAPIITAIAPMNAALAILWLGITQVCFEYTAEPAHADWVHSFAIGLVPRADLYEGAERVGRNHLEICRSGSAANYGVRDWSDQALEGLVRAWARFTKAGWPRQAEEVERKGELVFGHENWSAKAAAMITSSEMEEYCGE</sequence>
<dbReference type="Proteomes" id="UP000250266">
    <property type="component" value="Unassembled WGS sequence"/>
</dbReference>
<gene>
    <name evidence="1" type="ORF">K432DRAFT_404329</name>
</gene>
<evidence type="ECO:0000313" key="2">
    <source>
        <dbReference type="Proteomes" id="UP000250266"/>
    </source>
</evidence>
<proteinExistence type="predicted"/>
<evidence type="ECO:0000313" key="1">
    <source>
        <dbReference type="EMBL" id="OCK80865.1"/>
    </source>
</evidence>
<name>A0A8E2EBP6_9PEZI</name>
<reference evidence="1 2" key="1">
    <citation type="journal article" date="2016" name="Nat. Commun.">
        <title>Ectomycorrhizal ecology is imprinted in the genome of the dominant symbiotic fungus Cenococcum geophilum.</title>
        <authorList>
            <consortium name="DOE Joint Genome Institute"/>
            <person name="Peter M."/>
            <person name="Kohler A."/>
            <person name="Ohm R.A."/>
            <person name="Kuo A."/>
            <person name="Krutzmann J."/>
            <person name="Morin E."/>
            <person name="Arend M."/>
            <person name="Barry K.W."/>
            <person name="Binder M."/>
            <person name="Choi C."/>
            <person name="Clum A."/>
            <person name="Copeland A."/>
            <person name="Grisel N."/>
            <person name="Haridas S."/>
            <person name="Kipfer T."/>
            <person name="LaButti K."/>
            <person name="Lindquist E."/>
            <person name="Lipzen A."/>
            <person name="Maire R."/>
            <person name="Meier B."/>
            <person name="Mihaltcheva S."/>
            <person name="Molinier V."/>
            <person name="Murat C."/>
            <person name="Poggeler S."/>
            <person name="Quandt C.A."/>
            <person name="Sperisen C."/>
            <person name="Tritt A."/>
            <person name="Tisserant E."/>
            <person name="Crous P.W."/>
            <person name="Henrissat B."/>
            <person name="Nehls U."/>
            <person name="Egli S."/>
            <person name="Spatafora J.W."/>
            <person name="Grigoriev I.V."/>
            <person name="Martin F.M."/>
        </authorList>
    </citation>
    <scope>NUCLEOTIDE SEQUENCE [LARGE SCALE GENOMIC DNA]</scope>
    <source>
        <strain evidence="1 2">CBS 459.81</strain>
    </source>
</reference>
<organism evidence="1 2">
    <name type="scientific">Lepidopterella palustris CBS 459.81</name>
    <dbReference type="NCBI Taxonomy" id="1314670"/>
    <lineage>
        <taxon>Eukaryota</taxon>
        <taxon>Fungi</taxon>
        <taxon>Dikarya</taxon>
        <taxon>Ascomycota</taxon>
        <taxon>Pezizomycotina</taxon>
        <taxon>Dothideomycetes</taxon>
        <taxon>Pleosporomycetidae</taxon>
        <taxon>Mytilinidiales</taxon>
        <taxon>Argynnaceae</taxon>
        <taxon>Lepidopterella</taxon>
    </lineage>
</organism>
<dbReference type="AlphaFoldDB" id="A0A8E2EBP6"/>
<keyword evidence="2" id="KW-1185">Reference proteome</keyword>